<dbReference type="InterPro" id="IPR019826">
    <property type="entry name" value="Carboxylesterase_B_AS"/>
</dbReference>
<feature type="active site" description="Charge relay system" evidence="4">
    <location>
        <position position="337"/>
    </location>
</feature>
<evidence type="ECO:0000256" key="4">
    <source>
        <dbReference type="PIRSR" id="PIRSR600997-1"/>
    </source>
</evidence>
<evidence type="ECO:0000313" key="8">
    <source>
        <dbReference type="Proteomes" id="UP000799750"/>
    </source>
</evidence>
<dbReference type="AlphaFoldDB" id="A0A6A6QE46"/>
<organism evidence="7 8">
    <name type="scientific">Lophium mytilinum</name>
    <dbReference type="NCBI Taxonomy" id="390894"/>
    <lineage>
        <taxon>Eukaryota</taxon>
        <taxon>Fungi</taxon>
        <taxon>Dikarya</taxon>
        <taxon>Ascomycota</taxon>
        <taxon>Pezizomycotina</taxon>
        <taxon>Dothideomycetes</taxon>
        <taxon>Pleosporomycetidae</taxon>
        <taxon>Mytilinidiales</taxon>
        <taxon>Mytilinidiaceae</taxon>
        <taxon>Lophium</taxon>
    </lineage>
</organism>
<dbReference type="PRINTS" id="PR00878">
    <property type="entry name" value="CHOLNESTRASE"/>
</dbReference>
<name>A0A6A6QE46_9PEZI</name>
<sequence length="539" mass="57237">MVQSSFLLTCVLAAFPGCGRALPTVTVSDGVLIGTTTTLPSATASVNKFLGVPYAAIPTSSLRFAPPQAVPTYTTRQANAWSNSCMQQFIGMSRSSFRAKQSEDCLYLNVYVPSSGATGKAVMFWIYGGGLTYGTASHPWYDGSSFAAHQDVIVVAPNYRTNVFGFPHSGDITDQTEWNIGFLDQRFALQWVQKNIAAFGGDPAKVTIFGESSGATSVDRLVTTMGSNTPFRAAIMQSGTSSVTPGGANNSTGYWDSLVKLMNCQSSSPIIKCMRTKAATDIKTAIEKDYSATTSATPFFQFPPIQDGVTELAKPEAARLAGSIAKVPVLQGTNAQEGRLFSLPYAVSGGLKQWVTSNFQYAPGANLNTIDAAYAVPGVFPDDDTATAQAWTEAIYQCPAAVVTVDDAKASIPVWRYYFNASYPANYGNVPGFTNRGVYHTTEIPLVFGTYPSSGATAQEIALSSYLQTAWATFAKNPTGGPDPAWPKVGTASGSAYIGVLGNSGNTFANLTVIQSTALDARCSVWYPIYGNSTTGNTW</sequence>
<dbReference type="OrthoDB" id="408631at2759"/>
<keyword evidence="8" id="KW-1185">Reference proteome</keyword>
<dbReference type="SUPFAM" id="SSF53474">
    <property type="entry name" value="alpha/beta-Hydrolases"/>
    <property type="match status" value="1"/>
</dbReference>
<evidence type="ECO:0000256" key="1">
    <source>
        <dbReference type="ARBA" id="ARBA00005964"/>
    </source>
</evidence>
<feature type="chain" id="PRO_5025711708" description="Carboxylic ester hydrolase" evidence="5">
    <location>
        <begin position="22"/>
        <end position="539"/>
    </location>
</feature>
<dbReference type="InterPro" id="IPR019819">
    <property type="entry name" value="Carboxylesterase_B_CS"/>
</dbReference>
<dbReference type="PROSITE" id="PS00122">
    <property type="entry name" value="CARBOXYLESTERASE_B_1"/>
    <property type="match status" value="1"/>
</dbReference>
<gene>
    <name evidence="7" type="ORF">BU16DRAFT_595170</name>
</gene>
<dbReference type="EMBL" id="MU004196">
    <property type="protein sequence ID" value="KAF2490675.1"/>
    <property type="molecule type" value="Genomic_DNA"/>
</dbReference>
<evidence type="ECO:0000256" key="5">
    <source>
        <dbReference type="RuleBase" id="RU361235"/>
    </source>
</evidence>
<dbReference type="Gene3D" id="3.40.50.1820">
    <property type="entry name" value="alpha/beta hydrolase"/>
    <property type="match status" value="1"/>
</dbReference>
<comment type="similarity">
    <text evidence="1 5">Belongs to the type-B carboxylesterase/lipase family.</text>
</comment>
<feature type="active site" description="Charge relay system" evidence="4">
    <location>
        <position position="440"/>
    </location>
</feature>
<dbReference type="PANTHER" id="PTHR43918">
    <property type="entry name" value="ACETYLCHOLINESTERASE"/>
    <property type="match status" value="1"/>
</dbReference>
<dbReference type="InterPro" id="IPR000997">
    <property type="entry name" value="Cholinesterase"/>
</dbReference>
<dbReference type="PANTHER" id="PTHR43918:SF4">
    <property type="entry name" value="CARBOXYLIC ESTER HYDROLASE"/>
    <property type="match status" value="1"/>
</dbReference>
<keyword evidence="5" id="KW-0732">Signal</keyword>
<feature type="signal peptide" evidence="5">
    <location>
        <begin position="1"/>
        <end position="21"/>
    </location>
</feature>
<feature type="domain" description="Carboxylesterase type B" evidence="6">
    <location>
        <begin position="23"/>
        <end position="494"/>
    </location>
</feature>
<evidence type="ECO:0000256" key="2">
    <source>
        <dbReference type="ARBA" id="ARBA00022801"/>
    </source>
</evidence>
<keyword evidence="3" id="KW-1015">Disulfide bond</keyword>
<accession>A0A6A6QE46</accession>
<dbReference type="InterPro" id="IPR002018">
    <property type="entry name" value="CarbesteraseB"/>
</dbReference>
<dbReference type="InterPro" id="IPR050654">
    <property type="entry name" value="AChE-related_enzymes"/>
</dbReference>
<keyword evidence="2 5" id="KW-0378">Hydrolase</keyword>
<dbReference type="Pfam" id="PF00135">
    <property type="entry name" value="COesterase"/>
    <property type="match status" value="1"/>
</dbReference>
<proteinExistence type="inferred from homology"/>
<dbReference type="EC" id="3.1.1.-" evidence="5"/>
<dbReference type="InterPro" id="IPR029058">
    <property type="entry name" value="AB_hydrolase_fold"/>
</dbReference>
<reference evidence="7" key="1">
    <citation type="journal article" date="2020" name="Stud. Mycol.">
        <title>101 Dothideomycetes genomes: a test case for predicting lifestyles and emergence of pathogens.</title>
        <authorList>
            <person name="Haridas S."/>
            <person name="Albert R."/>
            <person name="Binder M."/>
            <person name="Bloem J."/>
            <person name="Labutti K."/>
            <person name="Salamov A."/>
            <person name="Andreopoulos B."/>
            <person name="Baker S."/>
            <person name="Barry K."/>
            <person name="Bills G."/>
            <person name="Bluhm B."/>
            <person name="Cannon C."/>
            <person name="Castanera R."/>
            <person name="Culley D."/>
            <person name="Daum C."/>
            <person name="Ezra D."/>
            <person name="Gonzalez J."/>
            <person name="Henrissat B."/>
            <person name="Kuo A."/>
            <person name="Liang C."/>
            <person name="Lipzen A."/>
            <person name="Lutzoni F."/>
            <person name="Magnuson J."/>
            <person name="Mondo S."/>
            <person name="Nolan M."/>
            <person name="Ohm R."/>
            <person name="Pangilinan J."/>
            <person name="Park H.-J."/>
            <person name="Ramirez L."/>
            <person name="Alfaro M."/>
            <person name="Sun H."/>
            <person name="Tritt A."/>
            <person name="Yoshinaga Y."/>
            <person name="Zwiers L.-H."/>
            <person name="Turgeon B."/>
            <person name="Goodwin S."/>
            <person name="Spatafora J."/>
            <person name="Crous P."/>
            <person name="Grigoriev I."/>
        </authorList>
    </citation>
    <scope>NUCLEOTIDE SEQUENCE</scope>
    <source>
        <strain evidence="7">CBS 269.34</strain>
    </source>
</reference>
<evidence type="ECO:0000256" key="3">
    <source>
        <dbReference type="ARBA" id="ARBA00023157"/>
    </source>
</evidence>
<protein>
    <recommendedName>
        <fullName evidence="5">Carboxylic ester hydrolase</fullName>
        <ecNumber evidence="5">3.1.1.-</ecNumber>
    </recommendedName>
</protein>
<evidence type="ECO:0000313" key="7">
    <source>
        <dbReference type="EMBL" id="KAF2490675.1"/>
    </source>
</evidence>
<feature type="active site" description="Acyl-ester intermediate" evidence="4">
    <location>
        <position position="212"/>
    </location>
</feature>
<evidence type="ECO:0000259" key="6">
    <source>
        <dbReference type="Pfam" id="PF00135"/>
    </source>
</evidence>
<dbReference type="GO" id="GO:0004104">
    <property type="term" value="F:cholinesterase activity"/>
    <property type="evidence" value="ECO:0007669"/>
    <property type="project" value="InterPro"/>
</dbReference>
<dbReference type="PROSITE" id="PS00941">
    <property type="entry name" value="CARBOXYLESTERASE_B_2"/>
    <property type="match status" value="1"/>
</dbReference>
<dbReference type="Proteomes" id="UP000799750">
    <property type="component" value="Unassembled WGS sequence"/>
</dbReference>